<keyword evidence="5" id="KW-0472">Membrane</keyword>
<evidence type="ECO:0000256" key="4">
    <source>
        <dbReference type="ARBA" id="ARBA00022989"/>
    </source>
</evidence>
<evidence type="ECO:0000256" key="5">
    <source>
        <dbReference type="ARBA" id="ARBA00023136"/>
    </source>
</evidence>
<comment type="subcellular location">
    <subcellularLocation>
        <location evidence="1">Membrane</location>
        <topology evidence="1">Multi-pass membrane protein</topology>
    </subcellularLocation>
</comment>
<sequence>MEMVPELPRRASGEDPDDQLRVPLGSGRHRSSGRHPFDPKKTASTHRRTYGTSSYRVSALPPRRVSVPMIADLGCIRDSRWKNQSHSRKIKSSKSIGKGWLSQVCLDLHMLDQLATTGTSPSILQIYKLCCMFFFLTGFLPLYRYEYLDRYIRVRLQLQPKSLKFVTAKVFADELLCWPLDLPIFFSYMGFASGRSADQVKEDVKRDFLPALVVGAGVWPFLQVANFRFVPVRYQLLYVNLFCLLDSSFLSWIEQQGDAPWKQWFIPIVTQENQKGQA</sequence>
<protein>
    <submittedName>
        <fullName evidence="9">Uncharacterized protein LOC103713357 isoform X1</fullName>
    </submittedName>
</protein>
<dbReference type="OrthoDB" id="10267969at2759"/>
<keyword evidence="8" id="KW-1185">Reference proteome</keyword>
<dbReference type="InterPro" id="IPR007248">
    <property type="entry name" value="Mpv17_PMP22"/>
</dbReference>
<keyword evidence="4" id="KW-1133">Transmembrane helix</keyword>
<reference evidence="9" key="2">
    <citation type="submission" date="2025-08" db="UniProtKB">
        <authorList>
            <consortium name="RefSeq"/>
        </authorList>
    </citation>
    <scope>IDENTIFICATION</scope>
    <source>
        <tissue evidence="9">Young leaves</tissue>
    </source>
</reference>
<evidence type="ECO:0000256" key="7">
    <source>
        <dbReference type="SAM" id="MobiDB-lite"/>
    </source>
</evidence>
<evidence type="ECO:0000256" key="3">
    <source>
        <dbReference type="ARBA" id="ARBA00022692"/>
    </source>
</evidence>
<evidence type="ECO:0000313" key="8">
    <source>
        <dbReference type="Proteomes" id="UP000228380"/>
    </source>
</evidence>
<keyword evidence="3" id="KW-0812">Transmembrane</keyword>
<dbReference type="GO" id="GO:0016020">
    <property type="term" value="C:membrane"/>
    <property type="evidence" value="ECO:0007669"/>
    <property type="project" value="UniProtKB-SubCell"/>
</dbReference>
<dbReference type="RefSeq" id="XP_038986189.1">
    <property type="nucleotide sequence ID" value="XM_039130261.1"/>
</dbReference>
<dbReference type="GeneID" id="103713357"/>
<gene>
    <name evidence="9" type="primary">LOC103713357</name>
</gene>
<feature type="region of interest" description="Disordered" evidence="7">
    <location>
        <begin position="1"/>
        <end position="52"/>
    </location>
</feature>
<dbReference type="AlphaFoldDB" id="A0A8B9AS65"/>
<comment type="similarity">
    <text evidence="2 6">Belongs to the peroxisomal membrane protein PXMP2/4 family.</text>
</comment>
<name>A0A8B9AS65_PHODC</name>
<evidence type="ECO:0000256" key="2">
    <source>
        <dbReference type="ARBA" id="ARBA00006824"/>
    </source>
</evidence>
<dbReference type="Proteomes" id="UP000228380">
    <property type="component" value="Chromosome 9"/>
</dbReference>
<accession>A0A8B9AS65</accession>
<proteinExistence type="inferred from homology"/>
<evidence type="ECO:0000313" key="9">
    <source>
        <dbReference type="RefSeq" id="XP_038986189.1"/>
    </source>
</evidence>
<dbReference type="PANTHER" id="PTHR11266">
    <property type="entry name" value="PEROXISOMAL MEMBRANE PROTEIN 2, PXMP2 MPV17"/>
    <property type="match status" value="1"/>
</dbReference>
<dbReference type="PANTHER" id="PTHR11266:SF17">
    <property type="entry name" value="PROTEIN MPV17"/>
    <property type="match status" value="1"/>
</dbReference>
<dbReference type="Pfam" id="PF04117">
    <property type="entry name" value="Mpv17_PMP22"/>
    <property type="match status" value="1"/>
</dbReference>
<organism evidence="8 9">
    <name type="scientific">Phoenix dactylifera</name>
    <name type="common">Date palm</name>
    <dbReference type="NCBI Taxonomy" id="42345"/>
    <lineage>
        <taxon>Eukaryota</taxon>
        <taxon>Viridiplantae</taxon>
        <taxon>Streptophyta</taxon>
        <taxon>Embryophyta</taxon>
        <taxon>Tracheophyta</taxon>
        <taxon>Spermatophyta</taxon>
        <taxon>Magnoliopsida</taxon>
        <taxon>Liliopsida</taxon>
        <taxon>Arecaceae</taxon>
        <taxon>Coryphoideae</taxon>
        <taxon>Phoeniceae</taxon>
        <taxon>Phoenix</taxon>
    </lineage>
</organism>
<evidence type="ECO:0000256" key="1">
    <source>
        <dbReference type="ARBA" id="ARBA00004141"/>
    </source>
</evidence>
<reference evidence="8" key="1">
    <citation type="journal article" date="2019" name="Nat. Commun.">
        <title>Genome-wide association mapping of date palm fruit traits.</title>
        <authorList>
            <person name="Hazzouri K.M."/>
            <person name="Gros-Balthazard M."/>
            <person name="Flowers J.M."/>
            <person name="Copetti D."/>
            <person name="Lemansour A."/>
            <person name="Lebrun M."/>
            <person name="Masmoudi K."/>
            <person name="Ferrand S."/>
            <person name="Dhar M.I."/>
            <person name="Fresquez Z.A."/>
            <person name="Rosas U."/>
            <person name="Zhang J."/>
            <person name="Talag J."/>
            <person name="Lee S."/>
            <person name="Kudrna D."/>
            <person name="Powell R.F."/>
            <person name="Leitch I.J."/>
            <person name="Krueger R.R."/>
            <person name="Wing R.A."/>
            <person name="Amiri K.M.A."/>
            <person name="Purugganan M.D."/>
        </authorList>
    </citation>
    <scope>NUCLEOTIDE SEQUENCE [LARGE SCALE GENOMIC DNA]</scope>
    <source>
        <strain evidence="8">cv. Khalas</strain>
    </source>
</reference>
<evidence type="ECO:0000256" key="6">
    <source>
        <dbReference type="RuleBase" id="RU363053"/>
    </source>
</evidence>
<dbReference type="GO" id="GO:0005737">
    <property type="term" value="C:cytoplasm"/>
    <property type="evidence" value="ECO:0007669"/>
    <property type="project" value="TreeGrafter"/>
</dbReference>